<dbReference type="EC" id="3.2.1.39" evidence="3"/>
<organism evidence="9 10">
    <name type="scientific">Linum tenue</name>
    <dbReference type="NCBI Taxonomy" id="586396"/>
    <lineage>
        <taxon>Eukaryota</taxon>
        <taxon>Viridiplantae</taxon>
        <taxon>Streptophyta</taxon>
        <taxon>Embryophyta</taxon>
        <taxon>Tracheophyta</taxon>
        <taxon>Spermatophyta</taxon>
        <taxon>Magnoliopsida</taxon>
        <taxon>eudicotyledons</taxon>
        <taxon>Gunneridae</taxon>
        <taxon>Pentapetalae</taxon>
        <taxon>rosids</taxon>
        <taxon>fabids</taxon>
        <taxon>Malpighiales</taxon>
        <taxon>Linaceae</taxon>
        <taxon>Linum</taxon>
    </lineage>
</organism>
<evidence type="ECO:0000256" key="4">
    <source>
        <dbReference type="ARBA" id="ARBA00022801"/>
    </source>
</evidence>
<protein>
    <recommendedName>
        <fullName evidence="3">glucan endo-1,3-beta-D-glucosidase</fullName>
        <ecNumber evidence="3">3.2.1.39</ecNumber>
    </recommendedName>
    <alternativeName>
        <fullName evidence="6">(1-&gt;3)-beta-glucan endohydrolase</fullName>
    </alternativeName>
    <alternativeName>
        <fullName evidence="7">Beta-1,3-endoglucanase</fullName>
    </alternativeName>
</protein>
<sequence length="68" mass="7353">MLKDNGIQKVKLFDTNSSALNALRGSGIQVMVGIPNDMLEALSRSKQAAENWVAKNLSSHLSNGVDIR</sequence>
<dbReference type="InterPro" id="IPR000490">
    <property type="entry name" value="Glyco_hydro_17"/>
</dbReference>
<comment type="similarity">
    <text evidence="2 8">Belongs to the glycosyl hydrolase 17 family.</text>
</comment>
<keyword evidence="4" id="KW-0378">Hydrolase</keyword>
<dbReference type="GO" id="GO:0005975">
    <property type="term" value="P:carbohydrate metabolic process"/>
    <property type="evidence" value="ECO:0007669"/>
    <property type="project" value="InterPro"/>
</dbReference>
<name>A0AAV0IDS3_9ROSI</name>
<dbReference type="EMBL" id="CAMGYJ010000003">
    <property type="protein sequence ID" value="CAI0395173.1"/>
    <property type="molecule type" value="Genomic_DNA"/>
</dbReference>
<evidence type="ECO:0000256" key="2">
    <source>
        <dbReference type="ARBA" id="ARBA00008773"/>
    </source>
</evidence>
<dbReference type="SUPFAM" id="SSF51445">
    <property type="entry name" value="(Trans)glycosidases"/>
    <property type="match status" value="1"/>
</dbReference>
<dbReference type="InterPro" id="IPR017853">
    <property type="entry name" value="GH"/>
</dbReference>
<evidence type="ECO:0000256" key="6">
    <source>
        <dbReference type="ARBA" id="ARBA00033335"/>
    </source>
</evidence>
<keyword evidence="10" id="KW-1185">Reference proteome</keyword>
<evidence type="ECO:0000256" key="7">
    <source>
        <dbReference type="ARBA" id="ARBA00033417"/>
    </source>
</evidence>
<gene>
    <name evidence="9" type="ORF">LITE_LOCUS8609</name>
</gene>
<dbReference type="Gene3D" id="3.20.20.80">
    <property type="entry name" value="Glycosidases"/>
    <property type="match status" value="1"/>
</dbReference>
<dbReference type="InterPro" id="IPR044965">
    <property type="entry name" value="Glyco_hydro_17_plant"/>
</dbReference>
<evidence type="ECO:0000256" key="3">
    <source>
        <dbReference type="ARBA" id="ARBA00012780"/>
    </source>
</evidence>
<evidence type="ECO:0000313" key="9">
    <source>
        <dbReference type="EMBL" id="CAI0395173.1"/>
    </source>
</evidence>
<accession>A0AAV0IDS3</accession>
<proteinExistence type="inferred from homology"/>
<evidence type="ECO:0000256" key="8">
    <source>
        <dbReference type="RuleBase" id="RU004335"/>
    </source>
</evidence>
<comment type="caution">
    <text evidence="9">The sequence shown here is derived from an EMBL/GenBank/DDBJ whole genome shotgun (WGS) entry which is preliminary data.</text>
</comment>
<dbReference type="PANTHER" id="PTHR32227">
    <property type="entry name" value="GLUCAN ENDO-1,3-BETA-GLUCOSIDASE BG1-RELATED-RELATED"/>
    <property type="match status" value="1"/>
</dbReference>
<dbReference type="GO" id="GO:0042973">
    <property type="term" value="F:glucan endo-1,3-beta-D-glucosidase activity"/>
    <property type="evidence" value="ECO:0007669"/>
    <property type="project" value="UniProtKB-EC"/>
</dbReference>
<dbReference type="Proteomes" id="UP001154282">
    <property type="component" value="Unassembled WGS sequence"/>
</dbReference>
<evidence type="ECO:0000313" key="10">
    <source>
        <dbReference type="Proteomes" id="UP001154282"/>
    </source>
</evidence>
<evidence type="ECO:0000256" key="1">
    <source>
        <dbReference type="ARBA" id="ARBA00000382"/>
    </source>
</evidence>
<comment type="catalytic activity">
    <reaction evidence="1">
        <text>Hydrolysis of (1-&gt;3)-beta-D-glucosidic linkages in (1-&gt;3)-beta-D-glucans.</text>
        <dbReference type="EC" id="3.2.1.39"/>
    </reaction>
</comment>
<evidence type="ECO:0000256" key="5">
    <source>
        <dbReference type="ARBA" id="ARBA00023295"/>
    </source>
</evidence>
<dbReference type="Pfam" id="PF00332">
    <property type="entry name" value="Glyco_hydro_17"/>
    <property type="match status" value="1"/>
</dbReference>
<keyword evidence="5" id="KW-0326">Glycosidase</keyword>
<dbReference type="AlphaFoldDB" id="A0AAV0IDS3"/>
<reference evidence="9" key="1">
    <citation type="submission" date="2022-08" db="EMBL/GenBank/DDBJ databases">
        <authorList>
            <person name="Gutierrez-Valencia J."/>
        </authorList>
    </citation>
    <scope>NUCLEOTIDE SEQUENCE</scope>
</reference>